<gene>
    <name evidence="1" type="ORF">RHSIM_Rhsim08G0153800</name>
</gene>
<dbReference type="PANTHER" id="PTHR31260">
    <property type="entry name" value="CYSTATIN/MONELLIN SUPERFAMILY PROTEIN"/>
    <property type="match status" value="1"/>
</dbReference>
<organism evidence="1 2">
    <name type="scientific">Rhododendron simsii</name>
    <name type="common">Sims's rhododendron</name>
    <dbReference type="NCBI Taxonomy" id="118357"/>
    <lineage>
        <taxon>Eukaryota</taxon>
        <taxon>Viridiplantae</taxon>
        <taxon>Streptophyta</taxon>
        <taxon>Embryophyta</taxon>
        <taxon>Tracheophyta</taxon>
        <taxon>Spermatophyta</taxon>
        <taxon>Magnoliopsida</taxon>
        <taxon>eudicotyledons</taxon>
        <taxon>Gunneridae</taxon>
        <taxon>Pentapetalae</taxon>
        <taxon>asterids</taxon>
        <taxon>Ericales</taxon>
        <taxon>Ericaceae</taxon>
        <taxon>Ericoideae</taxon>
        <taxon>Rhodoreae</taxon>
        <taxon>Rhododendron</taxon>
    </lineage>
</organism>
<dbReference type="Proteomes" id="UP000626092">
    <property type="component" value="Unassembled WGS sequence"/>
</dbReference>
<name>A0A834GJZ9_RHOSS</name>
<dbReference type="AlphaFoldDB" id="A0A834GJZ9"/>
<protein>
    <submittedName>
        <fullName evidence="1">Uncharacterized protein</fullName>
    </submittedName>
</protein>
<dbReference type="InterPro" id="IPR006462">
    <property type="entry name" value="MS5"/>
</dbReference>
<dbReference type="PANTHER" id="PTHR31260:SF28">
    <property type="entry name" value="CYSTATIN DOMAIN PROTEIN"/>
    <property type="match status" value="1"/>
</dbReference>
<accession>A0A834GJZ9</accession>
<dbReference type="OrthoDB" id="1612733at2759"/>
<evidence type="ECO:0000313" key="1">
    <source>
        <dbReference type="EMBL" id="KAF7135405.1"/>
    </source>
</evidence>
<sequence>MITWPTLKDGNINKDDHSYSIGNAMRIPKWVLDKMREASVMLKEEHFLLAKYCRFTPQERMHYLRRMKESDGFDIEGFPDNIDPWDMPIRPMKLHLFPLDSVIWKSLEDYSKLALDKYNKHIRATKYQFALLLKANCCGGCPLVYYITFQAHDVARSHSKNFQACLTITLKETMVAFCRPEP</sequence>
<keyword evidence="2" id="KW-1185">Reference proteome</keyword>
<proteinExistence type="predicted"/>
<reference evidence="1" key="1">
    <citation type="submission" date="2019-11" db="EMBL/GenBank/DDBJ databases">
        <authorList>
            <person name="Liu Y."/>
            <person name="Hou J."/>
            <person name="Li T.-Q."/>
            <person name="Guan C.-H."/>
            <person name="Wu X."/>
            <person name="Wu H.-Z."/>
            <person name="Ling F."/>
            <person name="Zhang R."/>
            <person name="Shi X.-G."/>
            <person name="Ren J.-P."/>
            <person name="Chen E.-F."/>
            <person name="Sun J.-M."/>
        </authorList>
    </citation>
    <scope>NUCLEOTIDE SEQUENCE</scope>
    <source>
        <strain evidence="1">Adult_tree_wgs_1</strain>
        <tissue evidence="1">Leaves</tissue>
    </source>
</reference>
<comment type="caution">
    <text evidence="1">The sequence shown here is derived from an EMBL/GenBank/DDBJ whole genome shotgun (WGS) entry which is preliminary data.</text>
</comment>
<dbReference type="EMBL" id="WJXA01000008">
    <property type="protein sequence ID" value="KAF7135405.1"/>
    <property type="molecule type" value="Genomic_DNA"/>
</dbReference>
<evidence type="ECO:0000313" key="2">
    <source>
        <dbReference type="Proteomes" id="UP000626092"/>
    </source>
</evidence>